<dbReference type="PANTHER" id="PTHR36304">
    <property type="entry name" value="DOMAIN GTPASE-ACTIVATING PROTEIN, PUTATIVE-RELATED-RELATED"/>
    <property type="match status" value="1"/>
</dbReference>
<dbReference type="Pfam" id="PF14332">
    <property type="entry name" value="DUF4388"/>
    <property type="match status" value="1"/>
</dbReference>
<dbReference type="KEGG" id="dal:Dalk_0093"/>
<organism evidence="2 3">
    <name type="scientific">Desulfatibacillum aliphaticivorans</name>
    <dbReference type="NCBI Taxonomy" id="218208"/>
    <lineage>
        <taxon>Bacteria</taxon>
        <taxon>Pseudomonadati</taxon>
        <taxon>Thermodesulfobacteriota</taxon>
        <taxon>Desulfobacteria</taxon>
        <taxon>Desulfobacterales</taxon>
        <taxon>Desulfatibacillaceae</taxon>
        <taxon>Desulfatibacillum</taxon>
    </lineage>
</organism>
<dbReference type="InterPro" id="IPR025497">
    <property type="entry name" value="PatA-like_N"/>
</dbReference>
<dbReference type="HOGENOM" id="CLU_673921_0_0_7"/>
<gene>
    <name evidence="2" type="ordered locus">Dalk_0093</name>
</gene>
<dbReference type="eggNOG" id="COG0457">
    <property type="taxonomic scope" value="Bacteria"/>
</dbReference>
<dbReference type="PANTHER" id="PTHR36304:SF4">
    <property type="entry name" value="DUF4388 DOMAIN-CONTAINING PROTEIN"/>
    <property type="match status" value="1"/>
</dbReference>
<feature type="domain" description="PatA-like N-terminal" evidence="1">
    <location>
        <begin position="4"/>
        <end position="157"/>
    </location>
</feature>
<protein>
    <recommendedName>
        <fullName evidence="1">PatA-like N-terminal domain-containing protein</fullName>
    </recommendedName>
</protein>
<reference evidence="2 3" key="1">
    <citation type="journal article" date="2012" name="Environ. Microbiol.">
        <title>The genome sequence of Desulfatibacillum alkenivorans AK-01: a blueprint for anaerobic alkane oxidation.</title>
        <authorList>
            <person name="Callaghan A.V."/>
            <person name="Morris B.E."/>
            <person name="Pereira I.A."/>
            <person name="McInerney M.J."/>
            <person name="Austin R.N."/>
            <person name="Groves J.T."/>
            <person name="Kukor J.J."/>
            <person name="Suflita J.M."/>
            <person name="Young L.Y."/>
            <person name="Zylstra G.J."/>
            <person name="Wawrik B."/>
        </authorList>
    </citation>
    <scope>NUCLEOTIDE SEQUENCE [LARGE SCALE GENOMIC DNA]</scope>
    <source>
        <strain evidence="2 3">AK-01</strain>
    </source>
</reference>
<dbReference type="RefSeq" id="WP_012609243.1">
    <property type="nucleotide sequence ID" value="NC_011768.1"/>
</dbReference>
<accession>B8FKI8</accession>
<evidence type="ECO:0000313" key="3">
    <source>
        <dbReference type="Proteomes" id="UP000000739"/>
    </source>
</evidence>
<dbReference type="InterPro" id="IPR037257">
    <property type="entry name" value="T2SS_E_N_sf"/>
</dbReference>
<keyword evidence="3" id="KW-1185">Reference proteome</keyword>
<sequence>MNLKGNFEPASLASILQLLSNEERTGTLHLTNGENEVKIFVLNGGVISAAGSQKQTRLGDLLRKNGMISANDLTYCLTASQQKKQALGSVLVQRGFITEEMLRETIHKQAEEVIFDLFSWKTGYFEYHDSNLVPQGALDTKIDIMNIIMEAMYRIDEMCYFVKQIPTEDLVFKVKPEIMKNEEKNFKPHERRFISLINGSKTVRQLINTSGFDDFSAYHLLHTLLTLEAIEKAGKETVYESQEEGDYSGLIIFYTELLLIIYDNIHSELSEWVDAMFREAGVNREEKEAIGRLLDTAPNRWTYNIVENCKPQMMKQKLSIFAGYHPHNTLAENSEALNQVLKPIKNREKGGVFLRKSFNQFITNLLNTVVATFGPRSTRKMLLEINNILVHGNENPPHFPEKLNAIKEMLDLLIRMAQEGKNQGDPKKNSLGIFALFNQKN</sequence>
<dbReference type="SUPFAM" id="SSF160246">
    <property type="entry name" value="EspE N-terminal domain-like"/>
    <property type="match status" value="1"/>
</dbReference>
<dbReference type="AlphaFoldDB" id="B8FKI8"/>
<name>B8FKI8_DESAL</name>
<dbReference type="EMBL" id="CP001322">
    <property type="protein sequence ID" value="ACL01803.1"/>
    <property type="molecule type" value="Genomic_DNA"/>
</dbReference>
<proteinExistence type="predicted"/>
<evidence type="ECO:0000313" key="2">
    <source>
        <dbReference type="EMBL" id="ACL01803.1"/>
    </source>
</evidence>
<dbReference type="Proteomes" id="UP000000739">
    <property type="component" value="Chromosome"/>
</dbReference>
<evidence type="ECO:0000259" key="1">
    <source>
        <dbReference type="Pfam" id="PF14332"/>
    </source>
</evidence>